<evidence type="ECO:0000313" key="3">
    <source>
        <dbReference type="Proteomes" id="UP000184330"/>
    </source>
</evidence>
<evidence type="ECO:0000256" key="1">
    <source>
        <dbReference type="SAM" id="MobiDB-lite"/>
    </source>
</evidence>
<accession>A0A1L7XRY9</accession>
<keyword evidence="3" id="KW-1185">Reference proteome</keyword>
<proteinExistence type="predicted"/>
<dbReference type="Proteomes" id="UP000184330">
    <property type="component" value="Unassembled WGS sequence"/>
</dbReference>
<protein>
    <submittedName>
        <fullName evidence="2">Uncharacterized protein</fullName>
    </submittedName>
</protein>
<dbReference type="EMBL" id="FJOG01000047">
    <property type="protein sequence ID" value="CZR67749.1"/>
    <property type="molecule type" value="Genomic_DNA"/>
</dbReference>
<name>A0A1L7XRY9_9HELO</name>
<gene>
    <name evidence="2" type="ORF">PAC_17648</name>
</gene>
<feature type="region of interest" description="Disordered" evidence="1">
    <location>
        <begin position="41"/>
        <end position="61"/>
    </location>
</feature>
<organism evidence="2 3">
    <name type="scientific">Phialocephala subalpina</name>
    <dbReference type="NCBI Taxonomy" id="576137"/>
    <lineage>
        <taxon>Eukaryota</taxon>
        <taxon>Fungi</taxon>
        <taxon>Dikarya</taxon>
        <taxon>Ascomycota</taxon>
        <taxon>Pezizomycotina</taxon>
        <taxon>Leotiomycetes</taxon>
        <taxon>Helotiales</taxon>
        <taxon>Mollisiaceae</taxon>
        <taxon>Phialocephala</taxon>
        <taxon>Phialocephala fortinii species complex</taxon>
    </lineage>
</organism>
<dbReference type="AlphaFoldDB" id="A0A1L7XRY9"/>
<sequence>MLVPDWSTSIQKTYWTSNVQNTNSPKRMLAPKLVSLGGEGFGSGFGTSRPPKSPMSRSNGPEKVIVSAEFEFIGA</sequence>
<evidence type="ECO:0000313" key="2">
    <source>
        <dbReference type="EMBL" id="CZR67749.1"/>
    </source>
</evidence>
<reference evidence="2 3" key="1">
    <citation type="submission" date="2016-03" db="EMBL/GenBank/DDBJ databases">
        <authorList>
            <person name="Ploux O."/>
        </authorList>
    </citation>
    <scope>NUCLEOTIDE SEQUENCE [LARGE SCALE GENOMIC DNA]</scope>
    <source>
        <strain evidence="2 3">UAMH 11012</strain>
    </source>
</reference>